<dbReference type="PANTHER" id="PTHR45138:SF9">
    <property type="entry name" value="DIGUANYLATE CYCLASE DGCM-RELATED"/>
    <property type="match status" value="1"/>
</dbReference>
<dbReference type="SMART" id="SM00267">
    <property type="entry name" value="GGDEF"/>
    <property type="match status" value="1"/>
</dbReference>
<dbReference type="InterPro" id="IPR029787">
    <property type="entry name" value="Nucleotide_cyclase"/>
</dbReference>
<protein>
    <recommendedName>
        <fullName evidence="2">diguanylate cyclase</fullName>
        <ecNumber evidence="2">2.7.7.65</ecNumber>
    </recommendedName>
</protein>
<comment type="cofactor">
    <cofactor evidence="1">
        <name>Mg(2+)</name>
        <dbReference type="ChEBI" id="CHEBI:18420"/>
    </cofactor>
</comment>
<comment type="catalytic activity">
    <reaction evidence="3">
        <text>2 GTP = 3',3'-c-di-GMP + 2 diphosphate</text>
        <dbReference type="Rhea" id="RHEA:24898"/>
        <dbReference type="ChEBI" id="CHEBI:33019"/>
        <dbReference type="ChEBI" id="CHEBI:37565"/>
        <dbReference type="ChEBI" id="CHEBI:58805"/>
        <dbReference type="EC" id="2.7.7.65"/>
    </reaction>
</comment>
<evidence type="ECO:0000256" key="3">
    <source>
        <dbReference type="ARBA" id="ARBA00034247"/>
    </source>
</evidence>
<reference evidence="6 7" key="1">
    <citation type="submission" date="2020-04" db="EMBL/GenBank/DDBJ databases">
        <title>Thalassotalea sp. M1531, isolated from the surface of marine red alga.</title>
        <authorList>
            <person name="Pang L."/>
            <person name="Lu D.-C."/>
        </authorList>
    </citation>
    <scope>NUCLEOTIDE SEQUENCE [LARGE SCALE GENOMIC DNA]</scope>
    <source>
        <strain evidence="6 7">M1531</strain>
    </source>
</reference>
<name>A0A7Y0Q5H8_9GAMM</name>
<dbReference type="NCBIfam" id="TIGR00254">
    <property type="entry name" value="GGDEF"/>
    <property type="match status" value="1"/>
</dbReference>
<comment type="caution">
    <text evidence="6">The sequence shown here is derived from an EMBL/GenBank/DDBJ whole genome shotgun (WGS) entry which is preliminary data.</text>
</comment>
<dbReference type="Proteomes" id="UP000568664">
    <property type="component" value="Unassembled WGS sequence"/>
</dbReference>
<dbReference type="CDD" id="cd01949">
    <property type="entry name" value="GGDEF"/>
    <property type="match status" value="1"/>
</dbReference>
<dbReference type="InterPro" id="IPR043128">
    <property type="entry name" value="Rev_trsase/Diguanyl_cyclase"/>
</dbReference>
<evidence type="ECO:0000259" key="5">
    <source>
        <dbReference type="PROSITE" id="PS50887"/>
    </source>
</evidence>
<keyword evidence="4" id="KW-0472">Membrane</keyword>
<keyword evidence="7" id="KW-1185">Reference proteome</keyword>
<dbReference type="GO" id="GO:1902201">
    <property type="term" value="P:negative regulation of bacterial-type flagellum-dependent cell motility"/>
    <property type="evidence" value="ECO:0007669"/>
    <property type="project" value="TreeGrafter"/>
</dbReference>
<evidence type="ECO:0000313" key="7">
    <source>
        <dbReference type="Proteomes" id="UP000568664"/>
    </source>
</evidence>
<dbReference type="FunFam" id="3.30.70.270:FF:000001">
    <property type="entry name" value="Diguanylate cyclase domain protein"/>
    <property type="match status" value="1"/>
</dbReference>
<dbReference type="RefSeq" id="WP_169073652.1">
    <property type="nucleotide sequence ID" value="NZ_JABBXH010000001.1"/>
</dbReference>
<organism evidence="6 7">
    <name type="scientific">Thalassotalea algicola</name>
    <dbReference type="NCBI Taxonomy" id="2716224"/>
    <lineage>
        <taxon>Bacteria</taxon>
        <taxon>Pseudomonadati</taxon>
        <taxon>Pseudomonadota</taxon>
        <taxon>Gammaproteobacteria</taxon>
        <taxon>Alteromonadales</taxon>
        <taxon>Colwelliaceae</taxon>
        <taxon>Thalassotalea</taxon>
    </lineage>
</organism>
<evidence type="ECO:0000256" key="1">
    <source>
        <dbReference type="ARBA" id="ARBA00001946"/>
    </source>
</evidence>
<feature type="transmembrane region" description="Helical" evidence="4">
    <location>
        <begin position="347"/>
        <end position="366"/>
    </location>
</feature>
<accession>A0A7Y0Q5H8</accession>
<gene>
    <name evidence="6" type="ORF">HII17_02060</name>
</gene>
<dbReference type="EMBL" id="JABBXH010000001">
    <property type="protein sequence ID" value="NMP30333.1"/>
    <property type="molecule type" value="Genomic_DNA"/>
</dbReference>
<dbReference type="EC" id="2.7.7.65" evidence="2"/>
<dbReference type="InterPro" id="IPR050469">
    <property type="entry name" value="Diguanylate_Cyclase"/>
</dbReference>
<evidence type="ECO:0000313" key="6">
    <source>
        <dbReference type="EMBL" id="NMP30333.1"/>
    </source>
</evidence>
<evidence type="ECO:0000256" key="2">
    <source>
        <dbReference type="ARBA" id="ARBA00012528"/>
    </source>
</evidence>
<dbReference type="SUPFAM" id="SSF55073">
    <property type="entry name" value="Nucleotide cyclase"/>
    <property type="match status" value="1"/>
</dbReference>
<keyword evidence="4" id="KW-1133">Transmembrane helix</keyword>
<keyword evidence="4" id="KW-0812">Transmembrane</keyword>
<dbReference type="Gene3D" id="3.30.70.270">
    <property type="match status" value="1"/>
</dbReference>
<dbReference type="InterPro" id="IPR000160">
    <property type="entry name" value="GGDEF_dom"/>
</dbReference>
<dbReference type="PANTHER" id="PTHR45138">
    <property type="entry name" value="REGULATORY COMPONENTS OF SENSORY TRANSDUCTION SYSTEM"/>
    <property type="match status" value="1"/>
</dbReference>
<evidence type="ECO:0000256" key="4">
    <source>
        <dbReference type="SAM" id="Phobius"/>
    </source>
</evidence>
<sequence>MQQIKKQNIRAILLISVFMSAVVFLSVIALYQIKSSTTEQVRENLQTLLLTIQEAHHILVEQRRFALESISENESVIKLTQDLIHDYQGDKPLVQSKYLTEFRQLLAPILENFGDQGFFIIAPDNISIASMRNSNLGTVNLIAQQNPELLARVFDKGEAVFIPPIRSDVPINNQKLQRISIDATMFIVSPIFDESLSVIAAIAIRINPMTYFSSVTTLGRVGETGETYAFDKSGTLLTESRFVEQLRKLSMLDYGENSIFNIQLKDPGGNLLKGFKPTLSYEQLPLTYMAQQATSGKSGVNTQGYRDYRGVNVIGAWIWDENFQFGVATEINTQEALQPYFKTRNTFIMVITITMILCLLMLKFLFRVQRQFQAKILQTNADLEVRVLKRTSDLEDAKEALSQVNQELAVLAITDGLTGLHNRRHFDNQFNLEWQRCLRDGKSIAIILFDIDYFKQYNDFYGHLMGDICLKNIGTLLMEANITKRPSDIIARYGGEEFIVMLSNTNHEYCQQAAQAICDNIRELGVPHERSESNNQNVVTVSVGYIVSNQLKGLRPNQLVARADKALYQAKSRGRNTVVEFFESDHANISNIHDRPSERK</sequence>
<proteinExistence type="predicted"/>
<feature type="transmembrane region" description="Helical" evidence="4">
    <location>
        <begin position="12"/>
        <end position="33"/>
    </location>
</feature>
<dbReference type="AlphaFoldDB" id="A0A7Y0Q5H8"/>
<dbReference type="GO" id="GO:0005886">
    <property type="term" value="C:plasma membrane"/>
    <property type="evidence" value="ECO:0007669"/>
    <property type="project" value="TreeGrafter"/>
</dbReference>
<dbReference type="Pfam" id="PF00990">
    <property type="entry name" value="GGDEF"/>
    <property type="match status" value="1"/>
</dbReference>
<dbReference type="PROSITE" id="PS50887">
    <property type="entry name" value="GGDEF"/>
    <property type="match status" value="1"/>
</dbReference>
<dbReference type="GO" id="GO:0043709">
    <property type="term" value="P:cell adhesion involved in single-species biofilm formation"/>
    <property type="evidence" value="ECO:0007669"/>
    <property type="project" value="TreeGrafter"/>
</dbReference>
<feature type="domain" description="GGDEF" evidence="5">
    <location>
        <begin position="442"/>
        <end position="583"/>
    </location>
</feature>
<dbReference type="GO" id="GO:0052621">
    <property type="term" value="F:diguanylate cyclase activity"/>
    <property type="evidence" value="ECO:0007669"/>
    <property type="project" value="UniProtKB-EC"/>
</dbReference>